<gene>
    <name evidence="7 9" type="primary">lpp</name>
    <name evidence="9" type="ORF">GCM10023095_31510</name>
</gene>
<reference evidence="10" key="1">
    <citation type="journal article" date="2019" name="Int. J. Syst. Evol. Microbiol.">
        <title>The Global Catalogue of Microorganisms (GCM) 10K type strain sequencing project: providing services to taxonomists for standard genome sequencing and annotation.</title>
        <authorList>
            <consortium name="The Broad Institute Genomics Platform"/>
            <consortium name="The Broad Institute Genome Sequencing Center for Infectious Disease"/>
            <person name="Wu L."/>
            <person name="Ma J."/>
        </authorList>
    </citation>
    <scope>NUCLEOTIDE SEQUENCE [LARGE SCALE GENOMIC DNA]</scope>
    <source>
        <strain evidence="10">JCM 32226</strain>
    </source>
</reference>
<dbReference type="Pfam" id="PF04728">
    <property type="entry name" value="LPP"/>
    <property type="match status" value="1"/>
</dbReference>
<dbReference type="PANTHER" id="PTHR38763">
    <property type="entry name" value="MAJOR OUTER MEMBRANE PROLIPOPROTEIN LPP"/>
    <property type="match status" value="1"/>
</dbReference>
<keyword evidence="10" id="KW-1185">Reference proteome</keyword>
<keyword evidence="4 7" id="KW-0564">Palmitate</keyword>
<evidence type="ECO:0000256" key="4">
    <source>
        <dbReference type="ARBA" id="ARBA00023139"/>
    </source>
</evidence>
<evidence type="ECO:0000256" key="6">
    <source>
        <dbReference type="ARBA" id="ARBA00023288"/>
    </source>
</evidence>
<comment type="subunit">
    <text evidence="7">Homotrimer.</text>
</comment>
<dbReference type="Proteomes" id="UP001501321">
    <property type="component" value="Unassembled WGS sequence"/>
</dbReference>
<keyword evidence="3 7" id="KW-0472">Membrane</keyword>
<dbReference type="PIRSF" id="PIRSF002855">
    <property type="entry name" value="Murein-lipoprotein"/>
    <property type="match status" value="1"/>
</dbReference>
<feature type="lipid moiety-binding region" description="N-palmitoyl cysteine" evidence="7">
    <location>
        <position position="21"/>
    </location>
</feature>
<protein>
    <recommendedName>
        <fullName evidence="7">Major outer membrane lipoprotein Lpp</fullName>
    </recommendedName>
</protein>
<keyword evidence="1" id="KW-0732">Signal</keyword>
<comment type="subcellular location">
    <subcellularLocation>
        <location evidence="7">Cell outer membrane</location>
        <topology evidence="7">Lipid-anchor</topology>
        <orientation evidence="7">Periplasmic side</orientation>
    </subcellularLocation>
    <subcellularLocation>
        <location evidence="7">Secreted</location>
        <location evidence="7">Cell wall</location>
        <topology evidence="7">Peptidoglycan-anchor</topology>
    </subcellularLocation>
    <text evidence="7">Attached via its lipidated N-terminus to the inner leaflet of the outer membrane. Attached to the peptidoglycan network (PGN) via its C-terminus.</text>
</comment>
<evidence type="ECO:0000259" key="8">
    <source>
        <dbReference type="Pfam" id="PF04728"/>
    </source>
</evidence>
<evidence type="ECO:0000256" key="3">
    <source>
        <dbReference type="ARBA" id="ARBA00023136"/>
    </source>
</evidence>
<dbReference type="InterPro" id="IPR006817">
    <property type="entry name" value="Lipoprotein_leucine-zipper_dom"/>
</dbReference>
<keyword evidence="2 7" id="KW-0572">Peptidoglycan-anchor</keyword>
<evidence type="ECO:0000256" key="1">
    <source>
        <dbReference type="ARBA" id="ARBA00022729"/>
    </source>
</evidence>
<dbReference type="RefSeq" id="WP_345014871.1">
    <property type="nucleotide sequence ID" value="NZ_BAABFC010000029.1"/>
</dbReference>
<keyword evidence="7" id="KW-0677">Repeat</keyword>
<feature type="coiled-coil region" evidence="7">
    <location>
        <begin position="24"/>
        <end position="79"/>
    </location>
</feature>
<dbReference type="PANTHER" id="PTHR38763:SF1">
    <property type="entry name" value="MAJOR OUTER MEMBRANE LIPOPROTEIN LPP"/>
    <property type="match status" value="1"/>
</dbReference>
<evidence type="ECO:0000256" key="7">
    <source>
        <dbReference type="HAMAP-Rule" id="MF_00843"/>
    </source>
</evidence>
<sequence length="82" mass="8805">MNKYQALLGTVVLGSTLLAGCANTDQLQADVQSLNTKVDQLTSDVAALKQSQAQTASDVQEAKSEAMRANQRLDNMATTYKK</sequence>
<keyword evidence="5 7" id="KW-0998">Cell outer membrane</keyword>
<evidence type="ECO:0000313" key="10">
    <source>
        <dbReference type="Proteomes" id="UP001501321"/>
    </source>
</evidence>
<dbReference type="NCBIfam" id="NF040598">
    <property type="entry name" value="Ala_zip_lipo"/>
    <property type="match status" value="1"/>
</dbReference>
<feature type="modified residue" description="N6-murein peptidoglycan lysine" evidence="7">
    <location>
        <position position="82"/>
    </location>
</feature>
<feature type="repeat" evidence="7">
    <location>
        <begin position="35"/>
        <end position="45"/>
    </location>
</feature>
<proteinExistence type="inferred from homology"/>
<keyword evidence="7" id="KW-0964">Secreted</keyword>
<dbReference type="EMBL" id="BAABFC010000029">
    <property type="protein sequence ID" value="GAA4504129.1"/>
    <property type="molecule type" value="Genomic_DNA"/>
</dbReference>
<keyword evidence="7" id="KW-0134">Cell wall</keyword>
<evidence type="ECO:0000256" key="2">
    <source>
        <dbReference type="ARBA" id="ARBA00023088"/>
    </source>
</evidence>
<comment type="caution">
    <text evidence="7">Lacks conserved residue(s) required for the propagation of feature annotation.</text>
</comment>
<dbReference type="HAMAP" id="MF_00843">
    <property type="entry name" value="Lpp"/>
    <property type="match status" value="1"/>
</dbReference>
<feature type="domain" description="Lipoprotein leucine-zipper" evidence="8">
    <location>
        <begin position="24"/>
        <end position="82"/>
    </location>
</feature>
<keyword evidence="6 7" id="KW-0449">Lipoprotein</keyword>
<dbReference type="InterPro" id="IPR016367">
    <property type="entry name" value="MOM_Lpp"/>
</dbReference>
<comment type="function">
    <text evidence="7">A highly abundant outer membrane lipoprotein that controls the distance between the inner and outer membranes. The only protein known to be covalently linked to the peptidoglycan network (PGN). Also non-covalently binds the PGN. The link between the cell outer membrane and PGN contributes to maintenance of the structural and functional integrity of the cell envelope, and maintains the correct distance between the PGN and the outer membrane.</text>
</comment>
<dbReference type="SUPFAM" id="SSF58042">
    <property type="entry name" value="Outer membrane lipoprotein"/>
    <property type="match status" value="1"/>
</dbReference>
<dbReference type="PROSITE" id="PS51257">
    <property type="entry name" value="PROKAR_LIPOPROTEIN"/>
    <property type="match status" value="1"/>
</dbReference>
<evidence type="ECO:0000256" key="5">
    <source>
        <dbReference type="ARBA" id="ARBA00023237"/>
    </source>
</evidence>
<organism evidence="9 10">
    <name type="scientific">Pseudaeromonas paramecii</name>
    <dbReference type="NCBI Taxonomy" id="2138166"/>
    <lineage>
        <taxon>Bacteria</taxon>
        <taxon>Pseudomonadati</taxon>
        <taxon>Pseudomonadota</taxon>
        <taxon>Gammaproteobacteria</taxon>
        <taxon>Aeromonadales</taxon>
        <taxon>Aeromonadaceae</taxon>
        <taxon>Pseudaeromonas</taxon>
    </lineage>
</organism>
<evidence type="ECO:0000313" key="9">
    <source>
        <dbReference type="EMBL" id="GAA4504129.1"/>
    </source>
</evidence>
<comment type="similarity">
    <text evidence="7">Belongs to the Lpp family.</text>
</comment>
<dbReference type="Gene3D" id="1.20.5.190">
    <property type="match status" value="1"/>
</dbReference>
<accession>A0ABP8QL69</accession>
<name>A0ABP8QL69_9GAMM</name>
<comment type="caution">
    <text evidence="9">The sequence shown here is derived from an EMBL/GenBank/DDBJ whole genome shotgun (WGS) entry which is preliminary data.</text>
</comment>
<keyword evidence="7" id="KW-0175">Coiled coil</keyword>
<feature type="lipid moiety-binding region" description="S-diacylglycerol cysteine" evidence="7">
    <location>
        <position position="21"/>
    </location>
</feature>